<feature type="compositionally biased region" description="Acidic residues" evidence="2">
    <location>
        <begin position="70"/>
        <end position="79"/>
    </location>
</feature>
<feature type="domain" description="BESS" evidence="3">
    <location>
        <begin position="134"/>
        <end position="173"/>
    </location>
</feature>
<protein>
    <recommendedName>
        <fullName evidence="3">BESS domain-containing protein</fullName>
    </recommendedName>
</protein>
<gene>
    <name evidence="4" type="ORF">NTJ_02057</name>
</gene>
<feature type="compositionally biased region" description="Polar residues" evidence="2">
    <location>
        <begin position="84"/>
        <end position="93"/>
    </location>
</feature>
<evidence type="ECO:0000259" key="3">
    <source>
        <dbReference type="PROSITE" id="PS51031"/>
    </source>
</evidence>
<dbReference type="Pfam" id="PF02944">
    <property type="entry name" value="BESS"/>
    <property type="match status" value="1"/>
</dbReference>
<accession>A0ABN7AEG6</accession>
<proteinExistence type="predicted"/>
<reference evidence="4 5" key="1">
    <citation type="submission" date="2023-09" db="EMBL/GenBank/DDBJ databases">
        <title>Nesidiocoris tenuis whole genome shotgun sequence.</title>
        <authorList>
            <person name="Shibata T."/>
            <person name="Shimoda M."/>
            <person name="Kobayashi T."/>
            <person name="Uehara T."/>
        </authorList>
    </citation>
    <scope>NUCLEOTIDE SEQUENCE [LARGE SCALE GENOMIC DNA]</scope>
    <source>
        <strain evidence="4 5">Japan</strain>
    </source>
</reference>
<organism evidence="4 5">
    <name type="scientific">Nesidiocoris tenuis</name>
    <dbReference type="NCBI Taxonomy" id="355587"/>
    <lineage>
        <taxon>Eukaryota</taxon>
        <taxon>Metazoa</taxon>
        <taxon>Ecdysozoa</taxon>
        <taxon>Arthropoda</taxon>
        <taxon>Hexapoda</taxon>
        <taxon>Insecta</taxon>
        <taxon>Pterygota</taxon>
        <taxon>Neoptera</taxon>
        <taxon>Paraneoptera</taxon>
        <taxon>Hemiptera</taxon>
        <taxon>Heteroptera</taxon>
        <taxon>Panheteroptera</taxon>
        <taxon>Cimicomorpha</taxon>
        <taxon>Miridae</taxon>
        <taxon>Dicyphina</taxon>
        <taxon>Nesidiocoris</taxon>
    </lineage>
</organism>
<sequence length="213" mass="23628">MLAGGWVVVTSTGFRSWHRHKMDQTITYVEINGSVLNTPVSADVYDKSTPSKNKSCDVIAAGRMETSRTDDDEATDAPDEYQSAPHQNIPTTSSLSNLYLSKTAKRPRVVDEDKFEKEVLGFLKTHGQREPNVNDEDETFILSLVPTIKKFTVVDKLDFQVKFMELIQSYLMNSACSGGTYQSVSRGVFGTVSNGRSSLPLGSDDNSVENFLR</sequence>
<evidence type="ECO:0000313" key="4">
    <source>
        <dbReference type="EMBL" id="BES89250.1"/>
    </source>
</evidence>
<keyword evidence="5" id="KW-1185">Reference proteome</keyword>
<dbReference type="Proteomes" id="UP001307889">
    <property type="component" value="Chromosome 1"/>
</dbReference>
<feature type="region of interest" description="Disordered" evidence="2">
    <location>
        <begin position="62"/>
        <end position="93"/>
    </location>
</feature>
<evidence type="ECO:0000256" key="2">
    <source>
        <dbReference type="SAM" id="MobiDB-lite"/>
    </source>
</evidence>
<name>A0ABN7AEG6_9HEMI</name>
<evidence type="ECO:0000313" key="5">
    <source>
        <dbReference type="Proteomes" id="UP001307889"/>
    </source>
</evidence>
<dbReference type="PROSITE" id="PS51031">
    <property type="entry name" value="BESS"/>
    <property type="match status" value="1"/>
</dbReference>
<evidence type="ECO:0000256" key="1">
    <source>
        <dbReference type="PROSITE-ProRule" id="PRU00371"/>
    </source>
</evidence>
<dbReference type="InterPro" id="IPR004210">
    <property type="entry name" value="BESS_motif"/>
</dbReference>
<comment type="subcellular location">
    <subcellularLocation>
        <location evidence="1">Nucleus</location>
    </subcellularLocation>
</comment>
<keyword evidence="1" id="KW-0539">Nucleus</keyword>
<dbReference type="EMBL" id="AP028909">
    <property type="protein sequence ID" value="BES89250.1"/>
    <property type="molecule type" value="Genomic_DNA"/>
</dbReference>